<sequence>MIEAAGGVRGSEARSQADGKKRRFQTVVGLVLVCVFFSLLLLAKMMLDLYCSYQAHRNVRVQGTANILALRQTPKSCLINGSCKFAAHLNRRCGPSKLFTSAL</sequence>
<evidence type="ECO:0000313" key="3">
    <source>
        <dbReference type="Proteomes" id="UP000037510"/>
    </source>
</evidence>
<dbReference type="Proteomes" id="UP000037510">
    <property type="component" value="Unassembled WGS sequence"/>
</dbReference>
<evidence type="ECO:0000256" key="1">
    <source>
        <dbReference type="SAM" id="Phobius"/>
    </source>
</evidence>
<organism evidence="2 3">
    <name type="scientific">Operophtera brumata</name>
    <name type="common">Winter moth</name>
    <name type="synonym">Phalaena brumata</name>
    <dbReference type="NCBI Taxonomy" id="104452"/>
    <lineage>
        <taxon>Eukaryota</taxon>
        <taxon>Metazoa</taxon>
        <taxon>Ecdysozoa</taxon>
        <taxon>Arthropoda</taxon>
        <taxon>Hexapoda</taxon>
        <taxon>Insecta</taxon>
        <taxon>Pterygota</taxon>
        <taxon>Neoptera</taxon>
        <taxon>Endopterygota</taxon>
        <taxon>Lepidoptera</taxon>
        <taxon>Glossata</taxon>
        <taxon>Ditrysia</taxon>
        <taxon>Geometroidea</taxon>
        <taxon>Geometridae</taxon>
        <taxon>Larentiinae</taxon>
        <taxon>Operophtera</taxon>
    </lineage>
</organism>
<dbReference type="AlphaFoldDB" id="A0A0L7L290"/>
<accession>A0A0L7L290</accession>
<name>A0A0L7L290_OPEBR</name>
<keyword evidence="1" id="KW-1133">Transmembrane helix</keyword>
<reference evidence="2 3" key="1">
    <citation type="journal article" date="2015" name="Genome Biol. Evol.">
        <title>The genome of winter moth (Operophtera brumata) provides a genomic perspective on sexual dimorphism and phenology.</title>
        <authorList>
            <person name="Derks M.F."/>
            <person name="Smit S."/>
            <person name="Salis L."/>
            <person name="Schijlen E."/>
            <person name="Bossers A."/>
            <person name="Mateman C."/>
            <person name="Pijl A.S."/>
            <person name="de Ridder D."/>
            <person name="Groenen M.A."/>
            <person name="Visser M.E."/>
            <person name="Megens H.J."/>
        </authorList>
    </citation>
    <scope>NUCLEOTIDE SEQUENCE [LARGE SCALE GENOMIC DNA]</scope>
    <source>
        <strain evidence="2">WM2013NL</strain>
        <tissue evidence="2">Head and thorax</tissue>
    </source>
</reference>
<feature type="transmembrane region" description="Helical" evidence="1">
    <location>
        <begin position="24"/>
        <end position="43"/>
    </location>
</feature>
<proteinExistence type="predicted"/>
<protein>
    <submittedName>
        <fullName evidence="2">Magnesium transporter protein 1</fullName>
    </submittedName>
</protein>
<gene>
    <name evidence="2" type="ORF">OBRU01_14498</name>
</gene>
<dbReference type="EMBL" id="JTDY01003509">
    <property type="protein sequence ID" value="KOB69446.1"/>
    <property type="molecule type" value="Genomic_DNA"/>
</dbReference>
<keyword evidence="1" id="KW-0812">Transmembrane</keyword>
<evidence type="ECO:0000313" key="2">
    <source>
        <dbReference type="EMBL" id="KOB69446.1"/>
    </source>
</evidence>
<comment type="caution">
    <text evidence="2">The sequence shown here is derived from an EMBL/GenBank/DDBJ whole genome shotgun (WGS) entry which is preliminary data.</text>
</comment>
<keyword evidence="1" id="KW-0472">Membrane</keyword>
<keyword evidence="3" id="KW-1185">Reference proteome</keyword>